<feature type="region of interest" description="Disordered" evidence="1">
    <location>
        <begin position="514"/>
        <end position="554"/>
    </location>
</feature>
<feature type="transmembrane region" description="Helical" evidence="2">
    <location>
        <begin position="210"/>
        <end position="228"/>
    </location>
</feature>
<keyword evidence="4" id="KW-1185">Reference proteome</keyword>
<evidence type="ECO:0000256" key="1">
    <source>
        <dbReference type="SAM" id="MobiDB-lite"/>
    </source>
</evidence>
<gene>
    <name evidence="3" type="ORF">ACFQJ4_15315</name>
</gene>
<feature type="transmembrane region" description="Helical" evidence="2">
    <location>
        <begin position="249"/>
        <end position="268"/>
    </location>
</feature>
<proteinExistence type="predicted"/>
<feature type="transmembrane region" description="Helical" evidence="2">
    <location>
        <begin position="274"/>
        <end position="293"/>
    </location>
</feature>
<keyword evidence="2" id="KW-1133">Transmembrane helix</keyword>
<name>A0ABD5ZTX5_9EURY</name>
<evidence type="ECO:0000313" key="4">
    <source>
        <dbReference type="Proteomes" id="UP001596398"/>
    </source>
</evidence>
<evidence type="ECO:0000313" key="3">
    <source>
        <dbReference type="EMBL" id="MFC7236668.1"/>
    </source>
</evidence>
<dbReference type="EMBL" id="JBHTAP010000002">
    <property type="protein sequence ID" value="MFC7236668.1"/>
    <property type="molecule type" value="Genomic_DNA"/>
</dbReference>
<keyword evidence="2" id="KW-0472">Membrane</keyword>
<dbReference type="Proteomes" id="UP001596398">
    <property type="component" value="Unassembled WGS sequence"/>
</dbReference>
<sequence length="554" mass="60050">MHSGLRAVLVVAVVLSTLGPAIGLAVAQDAQTSAQANVTAGQGYTLEELRRGGDLPVGEDTPQSIRRFSEYGELKVEYPAVGFLGLFGINWDLGPRSSVHSNELVFRAIRFDPQQTEYTVRAVFYDTAERVVTTDNTTQTMTVPTDIEERSWDITLNDGAYRDQTSITLPKHEGKQAVLWIEGVEGARWTWSHDSAPLSSAVAINTEAGFFGRALLVFVLPIFVGLLLDAHFVPKILNKVGKGPGNLTLWFGTIVFAVVGILLISWVWASNFLVSMPLVVAVLVCGAAGALWLEKSHSQVTRLALLGVSTKIDKTFTGGEARSALRGEMPIIKVATLADGRTVVIRRGIVPFLARLWGGAAVLNNADRIKSELELTGKSAADKLVFIDEDADVTYEYSPEGFAFELDTRTADGRLDITGILNHLGELAIGGAVGYYLGGPLAAILGAIGVVVFVHTHAVNGVARFTPAQGHFGDAVVTAMQLEKGIDENRQREELLRELRSEIRRSEDVVEEVRNANDESVIGSAHERDIDWPDDELTSERPHAGRRANTSGDD</sequence>
<dbReference type="GeneID" id="79268406"/>
<evidence type="ECO:0000256" key="2">
    <source>
        <dbReference type="SAM" id="Phobius"/>
    </source>
</evidence>
<organism evidence="3 4">
    <name type="scientific">Halosegnis marinus</name>
    <dbReference type="NCBI Taxonomy" id="3034023"/>
    <lineage>
        <taxon>Archaea</taxon>
        <taxon>Methanobacteriati</taxon>
        <taxon>Methanobacteriota</taxon>
        <taxon>Stenosarchaea group</taxon>
        <taxon>Halobacteria</taxon>
        <taxon>Halobacteriales</taxon>
        <taxon>Natronomonadaceae</taxon>
        <taxon>Halosegnis</taxon>
    </lineage>
</organism>
<comment type="caution">
    <text evidence="3">The sequence shown here is derived from an EMBL/GenBank/DDBJ whole genome shotgun (WGS) entry which is preliminary data.</text>
</comment>
<dbReference type="AlphaFoldDB" id="A0ABD5ZTX5"/>
<dbReference type="RefSeq" id="WP_276236260.1">
    <property type="nucleotide sequence ID" value="NZ_CP119803.1"/>
</dbReference>
<accession>A0ABD5ZTX5</accession>
<keyword evidence="2" id="KW-0812">Transmembrane</keyword>
<reference evidence="3 4" key="1">
    <citation type="journal article" date="2019" name="Int. J. Syst. Evol. Microbiol.">
        <title>The Global Catalogue of Microorganisms (GCM) 10K type strain sequencing project: providing services to taxonomists for standard genome sequencing and annotation.</title>
        <authorList>
            <consortium name="The Broad Institute Genomics Platform"/>
            <consortium name="The Broad Institute Genome Sequencing Center for Infectious Disease"/>
            <person name="Wu L."/>
            <person name="Ma J."/>
        </authorList>
    </citation>
    <scope>NUCLEOTIDE SEQUENCE [LARGE SCALE GENOMIC DNA]</scope>
    <source>
        <strain evidence="3 4">DT85</strain>
    </source>
</reference>
<protein>
    <submittedName>
        <fullName evidence="3">Uncharacterized protein</fullName>
    </submittedName>
</protein>